<keyword evidence="1" id="KW-0812">Transmembrane</keyword>
<keyword evidence="1" id="KW-0472">Membrane</keyword>
<dbReference type="AlphaFoldDB" id="A0AAW7YRP0"/>
<gene>
    <name evidence="2" type="ORF">Q4528_01195</name>
</gene>
<name>A0AAW7YRP0_9STAP</name>
<dbReference type="Proteomes" id="UP001170310">
    <property type="component" value="Unassembled WGS sequence"/>
</dbReference>
<sequence>MLFILKILYHFLSAIIISFILLISNVVIDLFLQHTHLTQLLLNIDFLTNPQNVPTWMEIIIHLFIGISIYIVFVILYYISKHFYHLAYLPLMIIFVIMYPLLISIAQRSFFTFSWLEYMWWMIAHIIFTLLMYISISFISRNNKYR</sequence>
<feature type="transmembrane region" description="Helical" evidence="1">
    <location>
        <begin position="59"/>
        <end position="79"/>
    </location>
</feature>
<comment type="caution">
    <text evidence="2">The sequence shown here is derived from an EMBL/GenBank/DDBJ whole genome shotgun (WGS) entry which is preliminary data.</text>
</comment>
<keyword evidence="3" id="KW-1185">Reference proteome</keyword>
<reference evidence="2" key="1">
    <citation type="submission" date="2023-07" db="EMBL/GenBank/DDBJ databases">
        <title>Genome content predicts the carbon catabolic preferences of heterotrophic bacteria.</title>
        <authorList>
            <person name="Gralka M."/>
        </authorList>
    </citation>
    <scope>NUCLEOTIDE SEQUENCE</scope>
    <source>
        <strain evidence="2">E2R20</strain>
    </source>
</reference>
<protein>
    <submittedName>
        <fullName evidence="2">Uncharacterized protein</fullName>
    </submittedName>
</protein>
<evidence type="ECO:0000256" key="1">
    <source>
        <dbReference type="SAM" id="Phobius"/>
    </source>
</evidence>
<keyword evidence="1" id="KW-1133">Transmembrane helix</keyword>
<accession>A0AAW7YRP0</accession>
<feature type="transmembrane region" description="Helical" evidence="1">
    <location>
        <begin position="7"/>
        <end position="32"/>
    </location>
</feature>
<dbReference type="EMBL" id="JAUOQO010000001">
    <property type="protein sequence ID" value="MDO6572768.1"/>
    <property type="molecule type" value="Genomic_DNA"/>
</dbReference>
<evidence type="ECO:0000313" key="2">
    <source>
        <dbReference type="EMBL" id="MDO6572768.1"/>
    </source>
</evidence>
<proteinExistence type="predicted"/>
<feature type="transmembrane region" description="Helical" evidence="1">
    <location>
        <begin position="118"/>
        <end position="139"/>
    </location>
</feature>
<feature type="transmembrane region" description="Helical" evidence="1">
    <location>
        <begin position="86"/>
        <end position="106"/>
    </location>
</feature>
<evidence type="ECO:0000313" key="3">
    <source>
        <dbReference type="Proteomes" id="UP001170310"/>
    </source>
</evidence>
<organism evidence="2 3">
    <name type="scientific">Staphylococcus pasteuri_A</name>
    <dbReference type="NCBI Taxonomy" id="3062664"/>
    <lineage>
        <taxon>Bacteria</taxon>
        <taxon>Bacillati</taxon>
        <taxon>Bacillota</taxon>
        <taxon>Bacilli</taxon>
        <taxon>Bacillales</taxon>
        <taxon>Staphylococcaceae</taxon>
        <taxon>Staphylococcus</taxon>
    </lineage>
</organism>